<dbReference type="Proteomes" id="UP001595615">
    <property type="component" value="Unassembled WGS sequence"/>
</dbReference>
<protein>
    <recommendedName>
        <fullName evidence="4">Secreted protein</fullName>
    </recommendedName>
</protein>
<evidence type="ECO:0000313" key="3">
    <source>
        <dbReference type="Proteomes" id="UP001595615"/>
    </source>
</evidence>
<name>A0ABV7X6K7_9SPHN</name>
<evidence type="ECO:0000256" key="1">
    <source>
        <dbReference type="SAM" id="SignalP"/>
    </source>
</evidence>
<organism evidence="2 3">
    <name type="scientific">Sphingoaurantiacus capsulatus</name>
    <dbReference type="NCBI Taxonomy" id="1771310"/>
    <lineage>
        <taxon>Bacteria</taxon>
        <taxon>Pseudomonadati</taxon>
        <taxon>Pseudomonadota</taxon>
        <taxon>Alphaproteobacteria</taxon>
        <taxon>Sphingomonadales</taxon>
        <taxon>Sphingosinicellaceae</taxon>
        <taxon>Sphingoaurantiacus</taxon>
    </lineage>
</organism>
<keyword evidence="3" id="KW-1185">Reference proteome</keyword>
<dbReference type="EMBL" id="JBHRXV010000001">
    <property type="protein sequence ID" value="MFC3711461.1"/>
    <property type="molecule type" value="Genomic_DNA"/>
</dbReference>
<evidence type="ECO:0000313" key="2">
    <source>
        <dbReference type="EMBL" id="MFC3711461.1"/>
    </source>
</evidence>
<accession>A0ABV7X6K7</accession>
<reference evidence="3" key="1">
    <citation type="journal article" date="2019" name="Int. J. Syst. Evol. Microbiol.">
        <title>The Global Catalogue of Microorganisms (GCM) 10K type strain sequencing project: providing services to taxonomists for standard genome sequencing and annotation.</title>
        <authorList>
            <consortium name="The Broad Institute Genomics Platform"/>
            <consortium name="The Broad Institute Genome Sequencing Center for Infectious Disease"/>
            <person name="Wu L."/>
            <person name="Ma J."/>
        </authorList>
    </citation>
    <scope>NUCLEOTIDE SEQUENCE [LARGE SCALE GENOMIC DNA]</scope>
    <source>
        <strain evidence="3">KCTC 42644</strain>
    </source>
</reference>
<evidence type="ECO:0008006" key="4">
    <source>
        <dbReference type="Google" id="ProtNLM"/>
    </source>
</evidence>
<keyword evidence="1" id="KW-0732">Signal</keyword>
<proteinExistence type="predicted"/>
<feature type="chain" id="PRO_5045416510" description="Secreted protein" evidence="1">
    <location>
        <begin position="23"/>
        <end position="93"/>
    </location>
</feature>
<comment type="caution">
    <text evidence="2">The sequence shown here is derived from an EMBL/GenBank/DDBJ whole genome shotgun (WGS) entry which is preliminary data.</text>
</comment>
<dbReference type="RefSeq" id="WP_380856408.1">
    <property type="nucleotide sequence ID" value="NZ_JBHRXV010000001.1"/>
</dbReference>
<feature type="signal peptide" evidence="1">
    <location>
        <begin position="1"/>
        <end position="22"/>
    </location>
</feature>
<sequence length="93" mass="9685">MRSSITVVVALCVAGLGPVAIAAEPVTTAAAAPLNDNEIICRKTLETGSLVRKTKQCFTRAEWDKIAAANRQGNQKTADQLSGGHNCQATGTC</sequence>
<gene>
    <name evidence="2" type="ORF">ACFOMD_02695</name>
</gene>